<comment type="subcellular location">
    <subcellularLocation>
        <location evidence="2">Nucleus</location>
    </subcellularLocation>
</comment>
<comment type="function">
    <text evidence="1">May play a role in mRNA splicing.</text>
</comment>
<dbReference type="STRING" id="139825.A0A401GIG7"/>
<dbReference type="Pfam" id="PF08648">
    <property type="entry name" value="SNRNP27"/>
    <property type="match status" value="1"/>
</dbReference>
<dbReference type="OrthoDB" id="21368at2759"/>
<comment type="similarity">
    <text evidence="3">Belongs to the SNUT3 family.</text>
</comment>
<comment type="subunit">
    <text evidence="4">Part of a tri-snRNP complex.</text>
</comment>
<dbReference type="EMBL" id="BFAD01000004">
    <property type="protein sequence ID" value="GBE81923.1"/>
    <property type="molecule type" value="Genomic_DNA"/>
</dbReference>
<dbReference type="GeneID" id="38778840"/>
<feature type="compositionally biased region" description="Basic and acidic residues" evidence="8">
    <location>
        <begin position="50"/>
        <end position="151"/>
    </location>
</feature>
<evidence type="ECO:0000256" key="7">
    <source>
        <dbReference type="ARBA" id="ARBA00023242"/>
    </source>
</evidence>
<dbReference type="InterPro" id="IPR013957">
    <property type="entry name" value="SNRNP27"/>
</dbReference>
<keyword evidence="5" id="KW-0507">mRNA processing</keyword>
<dbReference type="InParanoid" id="A0A401GIG7"/>
<evidence type="ECO:0000256" key="2">
    <source>
        <dbReference type="ARBA" id="ARBA00004123"/>
    </source>
</evidence>
<organism evidence="10 11">
    <name type="scientific">Sparassis crispa</name>
    <dbReference type="NCBI Taxonomy" id="139825"/>
    <lineage>
        <taxon>Eukaryota</taxon>
        <taxon>Fungi</taxon>
        <taxon>Dikarya</taxon>
        <taxon>Basidiomycota</taxon>
        <taxon>Agaricomycotina</taxon>
        <taxon>Agaricomycetes</taxon>
        <taxon>Polyporales</taxon>
        <taxon>Sparassidaceae</taxon>
        <taxon>Sparassis</taxon>
    </lineage>
</organism>
<protein>
    <recommendedName>
        <fullName evidence="9">U4/U6.U5 small nuclear ribonucleoprotein 27kDa protein domain-containing protein</fullName>
    </recommendedName>
</protein>
<keyword evidence="11" id="KW-1185">Reference proteome</keyword>
<dbReference type="GO" id="GO:0008380">
    <property type="term" value="P:RNA splicing"/>
    <property type="evidence" value="ECO:0007669"/>
    <property type="project" value="UniProtKB-KW"/>
</dbReference>
<evidence type="ECO:0000256" key="6">
    <source>
        <dbReference type="ARBA" id="ARBA00023187"/>
    </source>
</evidence>
<proteinExistence type="inferred from homology"/>
<reference evidence="10 11" key="1">
    <citation type="journal article" date="2018" name="Sci. Rep.">
        <title>Genome sequence of the cauliflower mushroom Sparassis crispa (Hanabiratake) and its association with beneficial usage.</title>
        <authorList>
            <person name="Kiyama R."/>
            <person name="Furutani Y."/>
            <person name="Kawaguchi K."/>
            <person name="Nakanishi T."/>
        </authorList>
    </citation>
    <scope>NUCLEOTIDE SEQUENCE [LARGE SCALE GENOMIC DNA]</scope>
</reference>
<accession>A0A401GIG7</accession>
<dbReference type="PANTHER" id="PTHR31077">
    <property type="entry name" value="U4/U6.U5 SMALL NUCLEAR RIBONUCLEOPROTEIN 27 KDA PROTEIN"/>
    <property type="match status" value="1"/>
</dbReference>
<dbReference type="GO" id="GO:0006397">
    <property type="term" value="P:mRNA processing"/>
    <property type="evidence" value="ECO:0007669"/>
    <property type="project" value="UniProtKB-KW"/>
</dbReference>
<gene>
    <name evidence="10" type="ORF">SCP_0402970</name>
</gene>
<dbReference type="FunCoup" id="A0A401GIG7">
    <property type="interactions" value="82"/>
</dbReference>
<evidence type="ECO:0000259" key="9">
    <source>
        <dbReference type="Pfam" id="PF08648"/>
    </source>
</evidence>
<comment type="caution">
    <text evidence="10">The sequence shown here is derived from an EMBL/GenBank/DDBJ whole genome shotgun (WGS) entry which is preliminary data.</text>
</comment>
<feature type="domain" description="U4/U6.U5 small nuclear ribonucleoprotein 27kDa protein" evidence="9">
    <location>
        <begin position="187"/>
        <end position="242"/>
    </location>
</feature>
<dbReference type="AlphaFoldDB" id="A0A401GIG7"/>
<evidence type="ECO:0000256" key="4">
    <source>
        <dbReference type="ARBA" id="ARBA00011825"/>
    </source>
</evidence>
<evidence type="ECO:0000256" key="1">
    <source>
        <dbReference type="ARBA" id="ARBA00003632"/>
    </source>
</evidence>
<dbReference type="GO" id="GO:0071011">
    <property type="term" value="C:precatalytic spliceosome"/>
    <property type="evidence" value="ECO:0007669"/>
    <property type="project" value="TreeGrafter"/>
</dbReference>
<evidence type="ECO:0000256" key="8">
    <source>
        <dbReference type="SAM" id="MobiDB-lite"/>
    </source>
</evidence>
<dbReference type="Proteomes" id="UP000287166">
    <property type="component" value="Unassembled WGS sequence"/>
</dbReference>
<feature type="region of interest" description="Disordered" evidence="8">
    <location>
        <begin position="1"/>
        <end position="189"/>
    </location>
</feature>
<keyword evidence="7" id="KW-0539">Nucleus</keyword>
<name>A0A401GIG7_9APHY</name>
<sequence length="243" mass="28735">MSSRHDYRRRDRSWERDDRDRYRERARDRDRGRYRDAPVPRRSRSRSPPRRGDRPKDRDVRDRDRRGPDRRDHGRNDRSERDRRDAKGRDDRDQRDVKDVREARREYIPKARETEREAARNRDKDARLPHEQDGPSEEKLAVGEPDARDSRSAPPGSEESPNSHSREDSTVPPEEGEEDEVMDATNDDDVAMMAMLGMSGFGSTKGKHVEGNQEGSVQIKKMRTWRQYMNRRGGFNRPLDKIK</sequence>
<dbReference type="PANTHER" id="PTHR31077:SF1">
    <property type="entry name" value="U4_U6.U5 SMALL NUCLEAR RIBONUCLEOPROTEIN 27 KDA PROTEIN"/>
    <property type="match status" value="1"/>
</dbReference>
<evidence type="ECO:0000256" key="5">
    <source>
        <dbReference type="ARBA" id="ARBA00022664"/>
    </source>
</evidence>
<feature type="compositionally biased region" description="Basic and acidic residues" evidence="8">
    <location>
        <begin position="1"/>
        <end position="39"/>
    </location>
</feature>
<evidence type="ECO:0000313" key="11">
    <source>
        <dbReference type="Proteomes" id="UP000287166"/>
    </source>
</evidence>
<dbReference type="RefSeq" id="XP_027612836.1">
    <property type="nucleotide sequence ID" value="XM_027757035.1"/>
</dbReference>
<keyword evidence="6" id="KW-0508">mRNA splicing</keyword>
<evidence type="ECO:0000313" key="10">
    <source>
        <dbReference type="EMBL" id="GBE81923.1"/>
    </source>
</evidence>
<feature type="compositionally biased region" description="Acidic residues" evidence="8">
    <location>
        <begin position="174"/>
        <end position="189"/>
    </location>
</feature>
<evidence type="ECO:0000256" key="3">
    <source>
        <dbReference type="ARBA" id="ARBA00008218"/>
    </source>
</evidence>